<dbReference type="InterPro" id="IPR041726">
    <property type="entry name" value="ACAD10_11_N"/>
</dbReference>
<dbReference type="Gene3D" id="3.30.200.20">
    <property type="entry name" value="Phosphorylase Kinase, domain 1"/>
    <property type="match status" value="1"/>
</dbReference>
<dbReference type="PANTHER" id="PTHR21310">
    <property type="entry name" value="AMINOGLYCOSIDE PHOSPHOTRANSFERASE-RELATED-RELATED"/>
    <property type="match status" value="1"/>
</dbReference>
<gene>
    <name evidence="2" type="ORF">HKT17_03950</name>
</gene>
<dbReference type="InterPro" id="IPR051678">
    <property type="entry name" value="AGP_Transferase"/>
</dbReference>
<sequence length="342" mass="38443">MNDTQKKSLEKYLTQALLADRVEILQAALLSGGAVQENWALDLQVTGGVHGSTQGGRLNTVLRCDSPTAGVAISHGRAQEFALLQTVFNAGVTVPQPLCLCTDTSVFGRPFFVMRRIGGTAAGHVLVKNTTYAPDRVELANRLGRELARIHSIRPPQKALDFLHTYAESPAQYRINTHREFLDQHHTAYPALEWGLRWLERHAPARDLITLAHGDFRTGNYMVDEHGLTGILDWEFAGWSDPLEDVGWFCAKCWRFGQDDLPAGGIGLREHFYHGYEVESGRTIDRDQIHYWEVMAHVRWAVVAIEQAQRFCSGQENSLLLALTGHIVPELEWEILNMTEHN</sequence>
<reference evidence="2 3" key="1">
    <citation type="submission" date="2020-05" db="EMBL/GenBank/DDBJ databases">
        <title>Compete genome of Limnobacter sp. SAORIC-580.</title>
        <authorList>
            <person name="Song J."/>
            <person name="Cho J.-C."/>
        </authorList>
    </citation>
    <scope>NUCLEOTIDE SEQUENCE [LARGE SCALE GENOMIC DNA]</scope>
    <source>
        <strain evidence="2 3">SAORIC-580</strain>
    </source>
</reference>
<organism evidence="2 3">
    <name type="scientific">Limnobacter profundi</name>
    <dbReference type="NCBI Taxonomy" id="2732163"/>
    <lineage>
        <taxon>Bacteria</taxon>
        <taxon>Pseudomonadati</taxon>
        <taxon>Pseudomonadota</taxon>
        <taxon>Betaproteobacteria</taxon>
        <taxon>Burkholderiales</taxon>
        <taxon>Burkholderiaceae</taxon>
        <taxon>Limnobacter</taxon>
    </lineage>
</organism>
<dbReference type="CDD" id="cd05154">
    <property type="entry name" value="ACAD10_11_N-like"/>
    <property type="match status" value="1"/>
</dbReference>
<dbReference type="InterPro" id="IPR002575">
    <property type="entry name" value="Aminoglycoside_PTrfase"/>
</dbReference>
<keyword evidence="3" id="KW-1185">Reference proteome</keyword>
<evidence type="ECO:0000313" key="3">
    <source>
        <dbReference type="Proteomes" id="UP000501130"/>
    </source>
</evidence>
<dbReference type="Pfam" id="PF01636">
    <property type="entry name" value="APH"/>
    <property type="match status" value="1"/>
</dbReference>
<evidence type="ECO:0000259" key="1">
    <source>
        <dbReference type="Pfam" id="PF01636"/>
    </source>
</evidence>
<dbReference type="RefSeq" id="WP_105028427.1">
    <property type="nucleotide sequence ID" value="NZ_CP053084.1"/>
</dbReference>
<dbReference type="PANTHER" id="PTHR21310:SF57">
    <property type="entry name" value="BLR2944 PROTEIN"/>
    <property type="match status" value="1"/>
</dbReference>
<feature type="domain" description="Aminoglycoside phosphotransferase" evidence="1">
    <location>
        <begin position="78"/>
        <end position="271"/>
    </location>
</feature>
<dbReference type="EMBL" id="CP053084">
    <property type="protein sequence ID" value="QJR28922.1"/>
    <property type="molecule type" value="Genomic_DNA"/>
</dbReference>
<evidence type="ECO:0000313" key="2">
    <source>
        <dbReference type="EMBL" id="QJR28922.1"/>
    </source>
</evidence>
<dbReference type="Gene3D" id="3.90.1200.10">
    <property type="match status" value="1"/>
</dbReference>
<dbReference type="SUPFAM" id="SSF56112">
    <property type="entry name" value="Protein kinase-like (PK-like)"/>
    <property type="match status" value="1"/>
</dbReference>
<protein>
    <submittedName>
        <fullName evidence="2">Phosphotransferase family protein</fullName>
    </submittedName>
</protein>
<dbReference type="InterPro" id="IPR011009">
    <property type="entry name" value="Kinase-like_dom_sf"/>
</dbReference>
<accession>A0ABX6N5J3</accession>
<dbReference type="Proteomes" id="UP000501130">
    <property type="component" value="Chromosome"/>
</dbReference>
<name>A0ABX6N5J3_9BURK</name>
<proteinExistence type="predicted"/>